<feature type="region of interest" description="Disordered" evidence="1">
    <location>
        <begin position="374"/>
        <end position="428"/>
    </location>
</feature>
<feature type="compositionally biased region" description="Basic and acidic residues" evidence="1">
    <location>
        <begin position="523"/>
        <end position="548"/>
    </location>
</feature>
<protein>
    <recommendedName>
        <fullName evidence="4">WXG100 family type VII secretion target</fullName>
    </recommendedName>
</protein>
<dbReference type="RefSeq" id="WP_344181299.1">
    <property type="nucleotide sequence ID" value="NZ_JBEQNA010000016.1"/>
</dbReference>
<dbReference type="Proteomes" id="UP001432401">
    <property type="component" value="Unassembled WGS sequence"/>
</dbReference>
<evidence type="ECO:0008006" key="4">
    <source>
        <dbReference type="Google" id="ProtNLM"/>
    </source>
</evidence>
<evidence type="ECO:0000313" key="2">
    <source>
        <dbReference type="EMBL" id="MES0837357.1"/>
    </source>
</evidence>
<feature type="compositionally biased region" description="Polar residues" evidence="1">
    <location>
        <begin position="384"/>
        <end position="403"/>
    </location>
</feature>
<feature type="compositionally biased region" description="Polar residues" evidence="1">
    <location>
        <begin position="473"/>
        <end position="486"/>
    </location>
</feature>
<dbReference type="EMBL" id="JBEQNB010000017">
    <property type="protein sequence ID" value="MES0837357.1"/>
    <property type="molecule type" value="Genomic_DNA"/>
</dbReference>
<evidence type="ECO:0000313" key="3">
    <source>
        <dbReference type="Proteomes" id="UP001432401"/>
    </source>
</evidence>
<organism evidence="2 3">
    <name type="scientific">Nocardiopsis tropica</name>
    <dbReference type="NCBI Taxonomy" id="109330"/>
    <lineage>
        <taxon>Bacteria</taxon>
        <taxon>Bacillati</taxon>
        <taxon>Actinomycetota</taxon>
        <taxon>Actinomycetes</taxon>
        <taxon>Streptosporangiales</taxon>
        <taxon>Nocardiopsidaceae</taxon>
        <taxon>Nocardiopsis</taxon>
    </lineage>
</organism>
<feature type="compositionally biased region" description="Basic and acidic residues" evidence="1">
    <location>
        <begin position="555"/>
        <end position="572"/>
    </location>
</feature>
<feature type="compositionally biased region" description="Acidic residues" evidence="1">
    <location>
        <begin position="597"/>
        <end position="606"/>
    </location>
</feature>
<feature type="compositionally biased region" description="Basic and acidic residues" evidence="1">
    <location>
        <begin position="616"/>
        <end position="631"/>
    </location>
</feature>
<feature type="region of interest" description="Disordered" evidence="1">
    <location>
        <begin position="442"/>
        <end position="636"/>
    </location>
</feature>
<keyword evidence="3" id="KW-1185">Reference proteome</keyword>
<sequence>MTFEPTQPQDGVDPNMFTLIDPEAIPYPLTDVWSLNYAAETLRTGGENLLGGAEDMHSTWAGLQAHYVAPESETLFAAMDPVVTRGEDIQSDLATVADALEELAEAASTARSSLNTLRIEAQSFWNKHHDKKVWWLDKDDETDEWALQENIRLKDGVNTAWAAFNEAENACATRISALFGGPSYASPDQAGGDDVLVYGLPTDAGEREAPGFDETFMDPANDFTAWLGTEFHPSMASFSNSTDQAAWDILVVDGLWGSAVGLASLSGLWHPQGGWQITPSGRWENAKNTVKDGWMDAMTFIGVHDEQGWVADGAEGTRWDRWTTNIGASWDQAVEGHTAWSRREEDPEYTGSTSVLNTALMTVGIPLKIGTTVLTLGPGGEAITPSNRDGSYSDGNGQSSQTGGRLPVGPSSPLPQRLEEGSTPIGERFRHDLTLLRESLLDPDQYRNTPAPRPDAPSPSPNRPVVGDGGDQPSPTAHQRGDTPQGQGEGPSPDRPRAEDTDTPRRPDQDTEALAPTTLPDTEGQRGDNAEQRAEDGPEQRPTSRTDDEGTDGQGDDRPVRRDDAPSEEPARPETATGGGEGGGDQPPRDRTATGGDDGENADSGEENISPPSDPDLERRLDKAEKAENGLRDANLSEEEILALRGDHPRDGDQWQRVASALSQKFGGGVANDMHPRATRFAMEGAENPREFAYRYEYFKATFDELATELQESGVSKRDSQRNVASEMTDDFVAQRLEQDHAAVEQKRPDQPARVDTELPPEEFEQAIRGQAGNIGMGHQTSTAYHARKHYDEIQPWEQGGSIVDDYMDSAEETIRNGEIRSREPLDGGGERLEIVRPKLDLDGNQAIDKRKKKEVFLRAIVIVKEDGSIVMPTYGNTVFKD</sequence>
<feature type="compositionally biased region" description="Basic and acidic residues" evidence="1">
    <location>
        <begin position="492"/>
        <end position="509"/>
    </location>
</feature>
<accession>A0ABV2A1Y2</accession>
<proteinExistence type="predicted"/>
<name>A0ABV2A1Y2_9ACTN</name>
<reference evidence="2 3" key="1">
    <citation type="submission" date="2024-06" db="EMBL/GenBank/DDBJ databases">
        <authorList>
            <person name="Bataeva Y.V."/>
            <person name="Grigorian L.N."/>
            <person name="Solomentsev V.I."/>
        </authorList>
    </citation>
    <scope>NUCLEOTIDE SEQUENCE [LARGE SCALE GENOMIC DNA]</scope>
    <source>
        <strain evidence="3">SCPM-O-B-12605 (RCAM04882)</strain>
    </source>
</reference>
<comment type="caution">
    <text evidence="2">The sequence shown here is derived from an EMBL/GenBank/DDBJ whole genome shotgun (WGS) entry which is preliminary data.</text>
</comment>
<evidence type="ECO:0000256" key="1">
    <source>
        <dbReference type="SAM" id="MobiDB-lite"/>
    </source>
</evidence>
<gene>
    <name evidence="2" type="ORF">ABUK86_26500</name>
</gene>
<feature type="compositionally biased region" description="Pro residues" evidence="1">
    <location>
        <begin position="451"/>
        <end position="462"/>
    </location>
</feature>